<dbReference type="Proteomes" id="UP001305702">
    <property type="component" value="Chromosome"/>
</dbReference>
<feature type="signal peptide" evidence="2">
    <location>
        <begin position="1"/>
        <end position="26"/>
    </location>
</feature>
<protein>
    <submittedName>
        <fullName evidence="5">Gmad2 immunoglobulin-like domain-containing protein</fullName>
    </submittedName>
</protein>
<feature type="domain" description="PepSY" evidence="3">
    <location>
        <begin position="161"/>
        <end position="220"/>
    </location>
</feature>
<feature type="chain" id="PRO_5041737810" evidence="2">
    <location>
        <begin position="27"/>
        <end position="336"/>
    </location>
</feature>
<dbReference type="Pfam" id="PF10648">
    <property type="entry name" value="Gmad2"/>
    <property type="match status" value="1"/>
</dbReference>
<dbReference type="AlphaFoldDB" id="A0AA96REW9"/>
<feature type="region of interest" description="Disordered" evidence="1">
    <location>
        <begin position="22"/>
        <end position="67"/>
    </location>
</feature>
<evidence type="ECO:0000313" key="6">
    <source>
        <dbReference type="Proteomes" id="UP001305702"/>
    </source>
</evidence>
<organism evidence="5 6">
    <name type="scientific">Paenibacillus aurantius</name>
    <dbReference type="NCBI Taxonomy" id="2918900"/>
    <lineage>
        <taxon>Bacteria</taxon>
        <taxon>Bacillati</taxon>
        <taxon>Bacillota</taxon>
        <taxon>Bacilli</taxon>
        <taxon>Bacillales</taxon>
        <taxon>Paenibacillaceae</taxon>
        <taxon>Paenibacillus</taxon>
    </lineage>
</organism>
<name>A0AA96REW9_9BACL</name>
<accession>A0AA96REW9</accession>
<evidence type="ECO:0000259" key="3">
    <source>
        <dbReference type="Pfam" id="PF03413"/>
    </source>
</evidence>
<dbReference type="InterPro" id="IPR025711">
    <property type="entry name" value="PepSY"/>
</dbReference>
<dbReference type="Gene3D" id="3.10.450.40">
    <property type="match status" value="1"/>
</dbReference>
<reference evidence="5 6" key="1">
    <citation type="submission" date="2022-02" db="EMBL/GenBank/DDBJ databases">
        <title>Paenibacillus sp. MBLB1776 Whole Genome Shotgun Sequencing.</title>
        <authorList>
            <person name="Hwang C.Y."/>
            <person name="Cho E.-S."/>
            <person name="Seo M.-J."/>
        </authorList>
    </citation>
    <scope>NUCLEOTIDE SEQUENCE [LARGE SCALE GENOMIC DNA]</scope>
    <source>
        <strain evidence="5 6">MBLB1776</strain>
    </source>
</reference>
<feature type="domain" description="Bacterial spore germination immunoglobulin-like" evidence="4">
    <location>
        <begin position="233"/>
        <end position="314"/>
    </location>
</feature>
<dbReference type="RefSeq" id="WP_315604630.1">
    <property type="nucleotide sequence ID" value="NZ_CP130318.1"/>
</dbReference>
<gene>
    <name evidence="5" type="ORF">MJA45_25080</name>
</gene>
<dbReference type="KEGG" id="paun:MJA45_25080"/>
<dbReference type="EMBL" id="CP130318">
    <property type="protein sequence ID" value="WNQ10856.1"/>
    <property type="molecule type" value="Genomic_DNA"/>
</dbReference>
<evidence type="ECO:0000256" key="1">
    <source>
        <dbReference type="SAM" id="MobiDB-lite"/>
    </source>
</evidence>
<feature type="compositionally biased region" description="Pro residues" evidence="1">
    <location>
        <begin position="46"/>
        <end position="60"/>
    </location>
</feature>
<keyword evidence="6" id="KW-1185">Reference proteome</keyword>
<dbReference type="PROSITE" id="PS51257">
    <property type="entry name" value="PROKAR_LIPOPROTEIN"/>
    <property type="match status" value="1"/>
</dbReference>
<dbReference type="InterPro" id="IPR018911">
    <property type="entry name" value="Gmad2_Ig-like_dom"/>
</dbReference>
<evidence type="ECO:0000256" key="2">
    <source>
        <dbReference type="SAM" id="SignalP"/>
    </source>
</evidence>
<keyword evidence="2" id="KW-0732">Signal</keyword>
<evidence type="ECO:0000259" key="4">
    <source>
        <dbReference type="Pfam" id="PF10648"/>
    </source>
</evidence>
<dbReference type="Pfam" id="PF03413">
    <property type="entry name" value="PepSY"/>
    <property type="match status" value="1"/>
</dbReference>
<sequence length="336" mass="35168">MRRHRKILFPALLSLILLSACGQKPASSGPSAPPDSGPPSTGTSPSPSPSASPSASPSPTPVKEIQAIDKGTLLKKEGSRWLITEYRSGKDSPSVEAIWFTVTDKTALQDSKGKSLTADKLPVGSRVSAWTGGAIAESYPGQAGAARIVLQEETGQGSEGRISRSEAVQAALKAQAAGSAISAVKSASLDEAKGVWTVELVTHDAPAKPAAVRIDAATGKPVRTPVAENEAFRVFSPAPGSTPASTFTVEGEARVFEAVFHWTLEDGHNVLAEGNVTADGGAPAWGPFHFDVTYKQASQENMMLVLYWESAKDGKPANQLVIPLKAAEGRIRHIGE</sequence>
<proteinExistence type="predicted"/>
<evidence type="ECO:0000313" key="5">
    <source>
        <dbReference type="EMBL" id="WNQ10856.1"/>
    </source>
</evidence>